<evidence type="ECO:0000256" key="4">
    <source>
        <dbReference type="ARBA" id="ARBA00022695"/>
    </source>
</evidence>
<keyword evidence="6" id="KW-0521">NADP</keyword>
<comment type="similarity">
    <text evidence="1 6">Belongs to the Arg-specific ADP-ribosyltransferase family.</text>
</comment>
<dbReference type="GO" id="GO:0016779">
    <property type="term" value="F:nucleotidyltransferase activity"/>
    <property type="evidence" value="ECO:0007669"/>
    <property type="project" value="UniProtKB-KW"/>
</dbReference>
<sequence>MQDIVDDIDRRMQHLVAQDDCAPGSTEHNRRFSFFAYTYEASWLQKEEQLYAVLNQDLRSRSTGRFKLWMPFLYHLTCALCSLPDVADTVFRGMNKLPATWIVDGTASLFFPGFSSTSTKEQVARNFAAQAGVEGVVLKIKVVNAKDLKDVSWFGAGEEELLLSPNMEFVVVNPLYDRNGIRYLDLQQVPKNRIWS</sequence>
<keyword evidence="2 6" id="KW-0328">Glycosyltransferase</keyword>
<keyword evidence="6" id="KW-0520">NAD</keyword>
<evidence type="ECO:0000256" key="6">
    <source>
        <dbReference type="RuleBase" id="RU361228"/>
    </source>
</evidence>
<keyword evidence="4" id="KW-0548">Nucleotidyltransferase</keyword>
<evidence type="ECO:0000313" key="7">
    <source>
        <dbReference type="EMBL" id="CAE0826241.1"/>
    </source>
</evidence>
<keyword evidence="3 6" id="KW-0808">Transferase</keyword>
<accession>A0A7S4G5S8</accession>
<protein>
    <recommendedName>
        <fullName evidence="6">NAD(P)(+)--arginine ADP-ribosyltransferase</fullName>
        <ecNumber evidence="6">2.4.2.31</ecNumber>
    </recommendedName>
    <alternativeName>
        <fullName evidence="6">Mono(ADP-ribosyl)transferase</fullName>
    </alternativeName>
</protein>
<dbReference type="Pfam" id="PF01129">
    <property type="entry name" value="ART"/>
    <property type="match status" value="1"/>
</dbReference>
<comment type="catalytic activity">
    <reaction evidence="5 6">
        <text>L-arginyl-[protein] + NAD(+) = N(omega)-(ADP-D-ribosyl)-L-arginyl-[protein] + nicotinamide + H(+)</text>
        <dbReference type="Rhea" id="RHEA:19149"/>
        <dbReference type="Rhea" id="RHEA-COMP:10532"/>
        <dbReference type="Rhea" id="RHEA-COMP:15087"/>
        <dbReference type="ChEBI" id="CHEBI:15378"/>
        <dbReference type="ChEBI" id="CHEBI:17154"/>
        <dbReference type="ChEBI" id="CHEBI:29965"/>
        <dbReference type="ChEBI" id="CHEBI:57540"/>
        <dbReference type="ChEBI" id="CHEBI:142554"/>
        <dbReference type="EC" id="2.4.2.31"/>
    </reaction>
</comment>
<dbReference type="GO" id="GO:0106274">
    <property type="term" value="F:NAD+-protein-arginine ADP-ribosyltransferase activity"/>
    <property type="evidence" value="ECO:0007669"/>
    <property type="project" value="UniProtKB-EC"/>
</dbReference>
<dbReference type="Gene3D" id="3.90.176.10">
    <property type="entry name" value="Toxin ADP-ribosyltransferase, Chain A, domain 1"/>
    <property type="match status" value="1"/>
</dbReference>
<evidence type="ECO:0000256" key="1">
    <source>
        <dbReference type="ARBA" id="ARBA00009558"/>
    </source>
</evidence>
<evidence type="ECO:0000256" key="3">
    <source>
        <dbReference type="ARBA" id="ARBA00022679"/>
    </source>
</evidence>
<organism evidence="7">
    <name type="scientific">Eutreptiella gymnastica</name>
    <dbReference type="NCBI Taxonomy" id="73025"/>
    <lineage>
        <taxon>Eukaryota</taxon>
        <taxon>Discoba</taxon>
        <taxon>Euglenozoa</taxon>
        <taxon>Euglenida</taxon>
        <taxon>Spirocuta</taxon>
        <taxon>Euglenophyceae</taxon>
        <taxon>Eutreptiales</taxon>
        <taxon>Eutreptiaceae</taxon>
        <taxon>Eutreptiella</taxon>
    </lineage>
</organism>
<dbReference type="EC" id="2.4.2.31" evidence="6"/>
<evidence type="ECO:0000256" key="2">
    <source>
        <dbReference type="ARBA" id="ARBA00022676"/>
    </source>
</evidence>
<evidence type="ECO:0000256" key="5">
    <source>
        <dbReference type="ARBA" id="ARBA00047597"/>
    </source>
</evidence>
<dbReference type="EMBL" id="HBJA01108556">
    <property type="protein sequence ID" value="CAE0826241.1"/>
    <property type="molecule type" value="Transcribed_RNA"/>
</dbReference>
<proteinExistence type="inferred from homology"/>
<dbReference type="AlphaFoldDB" id="A0A7S4G5S8"/>
<dbReference type="SUPFAM" id="SSF56399">
    <property type="entry name" value="ADP-ribosylation"/>
    <property type="match status" value="1"/>
</dbReference>
<reference evidence="7" key="1">
    <citation type="submission" date="2021-01" db="EMBL/GenBank/DDBJ databases">
        <authorList>
            <person name="Corre E."/>
            <person name="Pelletier E."/>
            <person name="Niang G."/>
            <person name="Scheremetjew M."/>
            <person name="Finn R."/>
            <person name="Kale V."/>
            <person name="Holt S."/>
            <person name="Cochrane G."/>
            <person name="Meng A."/>
            <person name="Brown T."/>
            <person name="Cohen L."/>
        </authorList>
    </citation>
    <scope>NUCLEOTIDE SEQUENCE</scope>
    <source>
        <strain evidence="7">CCMP1594</strain>
    </source>
</reference>
<dbReference type="PROSITE" id="PS51996">
    <property type="entry name" value="TR_MART"/>
    <property type="match status" value="1"/>
</dbReference>
<gene>
    <name evidence="7" type="ORF">EGYM00163_LOCUS37494</name>
</gene>
<dbReference type="InterPro" id="IPR000768">
    <property type="entry name" value="ART"/>
</dbReference>
<name>A0A7S4G5S8_9EUGL</name>